<evidence type="ECO:0000313" key="2">
    <source>
        <dbReference type="Proteomes" id="UP001597045"/>
    </source>
</evidence>
<reference evidence="2" key="1">
    <citation type="journal article" date="2019" name="Int. J. Syst. Evol. Microbiol.">
        <title>The Global Catalogue of Microorganisms (GCM) 10K type strain sequencing project: providing services to taxonomists for standard genome sequencing and annotation.</title>
        <authorList>
            <consortium name="The Broad Institute Genomics Platform"/>
            <consortium name="The Broad Institute Genome Sequencing Center for Infectious Disease"/>
            <person name="Wu L."/>
            <person name="Ma J."/>
        </authorList>
    </citation>
    <scope>NUCLEOTIDE SEQUENCE [LARGE SCALE GENOMIC DNA]</scope>
    <source>
        <strain evidence="2">JCM 31486</strain>
    </source>
</reference>
<proteinExistence type="predicted"/>
<keyword evidence="2" id="KW-1185">Reference proteome</keyword>
<evidence type="ECO:0000313" key="1">
    <source>
        <dbReference type="EMBL" id="MFD1051087.1"/>
    </source>
</evidence>
<organism evidence="1 2">
    <name type="scientific">Kibdelosporangium lantanae</name>
    <dbReference type="NCBI Taxonomy" id="1497396"/>
    <lineage>
        <taxon>Bacteria</taxon>
        <taxon>Bacillati</taxon>
        <taxon>Actinomycetota</taxon>
        <taxon>Actinomycetes</taxon>
        <taxon>Pseudonocardiales</taxon>
        <taxon>Pseudonocardiaceae</taxon>
        <taxon>Kibdelosporangium</taxon>
    </lineage>
</organism>
<gene>
    <name evidence="1" type="ORF">ACFQ1S_38930</name>
</gene>
<accession>A0ABW3MLK8</accession>
<sequence length="44" mass="4373">MPDMVNGAPTGVAAGTHTVTVTVADRNPASGGDNIALDYVEVTS</sequence>
<dbReference type="EMBL" id="JBHTIS010003317">
    <property type="protein sequence ID" value="MFD1051087.1"/>
    <property type="molecule type" value="Genomic_DNA"/>
</dbReference>
<dbReference type="Proteomes" id="UP001597045">
    <property type="component" value="Unassembled WGS sequence"/>
</dbReference>
<name>A0ABW3MLK8_9PSEU</name>
<comment type="caution">
    <text evidence="1">The sequence shown here is derived from an EMBL/GenBank/DDBJ whole genome shotgun (WGS) entry which is preliminary data.</text>
</comment>
<protein>
    <submittedName>
        <fullName evidence="1">Uncharacterized protein</fullName>
    </submittedName>
</protein>